<feature type="transmembrane region" description="Helical" evidence="1">
    <location>
        <begin position="42"/>
        <end position="65"/>
    </location>
</feature>
<organism evidence="2 3">
    <name type="scientific">Chryseobacterium kwangjuense</name>
    <dbReference type="NCBI Taxonomy" id="267125"/>
    <lineage>
        <taxon>Bacteria</taxon>
        <taxon>Pseudomonadati</taxon>
        <taxon>Bacteroidota</taxon>
        <taxon>Flavobacteriia</taxon>
        <taxon>Flavobacteriales</taxon>
        <taxon>Weeksellaceae</taxon>
        <taxon>Chryseobacterium group</taxon>
        <taxon>Chryseobacterium</taxon>
    </lineage>
</organism>
<evidence type="ECO:0000313" key="3">
    <source>
        <dbReference type="Proteomes" id="UP000070513"/>
    </source>
</evidence>
<proteinExistence type="predicted"/>
<dbReference type="Proteomes" id="UP000070513">
    <property type="component" value="Unassembled WGS sequence"/>
</dbReference>
<keyword evidence="1" id="KW-1133">Transmembrane helix</keyword>
<evidence type="ECO:0000313" key="2">
    <source>
        <dbReference type="EMBL" id="KXH85015.1"/>
    </source>
</evidence>
<sequence length="136" mass="15807">MFGVQIQEFHSVYLTVIAVLAILWLSYQWWRKEKRIKSLPKIIIIAVAGFIFYKLVFFTTTMVLFTGNTIKDHFFSEITEAQVIDFKAKKNIASKGGYLIILLSVIRIIMECNVRLFPIPVLAVPMIFRNFMKPSK</sequence>
<gene>
    <name evidence="2" type="ORF">AU378_04475</name>
</gene>
<feature type="transmembrane region" description="Helical" evidence="1">
    <location>
        <begin position="12"/>
        <end position="30"/>
    </location>
</feature>
<comment type="caution">
    <text evidence="2">The sequence shown here is derived from an EMBL/GenBank/DDBJ whole genome shotgun (WGS) entry which is preliminary data.</text>
</comment>
<evidence type="ECO:0000256" key="1">
    <source>
        <dbReference type="SAM" id="Phobius"/>
    </source>
</evidence>
<dbReference type="EMBL" id="LPUR01000001">
    <property type="protein sequence ID" value="KXH85015.1"/>
    <property type="molecule type" value="Genomic_DNA"/>
</dbReference>
<reference evidence="3" key="1">
    <citation type="submission" date="2015-12" db="EMBL/GenBank/DDBJ databases">
        <title>Genome sequence of a biocontrol rhizobacterium Chryseobacterium kwangjuense strain KJ1R5 isolated from pepper (Capsicum annuum L.).</title>
        <authorList>
            <person name="Jeong J.-J."/>
            <person name="Park H."/>
            <person name="Mannaa M."/>
            <person name="Sang M.K."/>
            <person name="Choi I.-G."/>
            <person name="Kim K.D."/>
        </authorList>
    </citation>
    <scope>NUCLEOTIDE SEQUENCE [LARGE SCALE GENOMIC DNA]</scope>
    <source>
        <strain evidence="3">KJ1R5</strain>
    </source>
</reference>
<name>A0A135WJG6_9FLAO</name>
<dbReference type="AlphaFoldDB" id="A0A135WJG6"/>
<keyword evidence="1" id="KW-0472">Membrane</keyword>
<dbReference type="RefSeq" id="WP_062648424.1">
    <property type="nucleotide sequence ID" value="NZ_LPUR01000001.1"/>
</dbReference>
<reference evidence="2 3" key="2">
    <citation type="journal article" date="2016" name="Genome Announc.">
        <title>Draft Genome Sequence of a Biocontrol Rhizobacterium, Chryseobacterium kwangjuense Strain KJ1R5, Isolated from Pepper (Capsicum annuum).</title>
        <authorList>
            <person name="Jeong J.J."/>
            <person name="Park H."/>
            <person name="Park B.H."/>
            <person name="Mannaa M."/>
            <person name="Sang M.K."/>
            <person name="Choi I.G."/>
            <person name="Kim K.D."/>
        </authorList>
    </citation>
    <scope>NUCLEOTIDE SEQUENCE [LARGE SCALE GENOMIC DNA]</scope>
    <source>
        <strain evidence="2 3">KJ1R5</strain>
    </source>
</reference>
<feature type="transmembrane region" description="Helical" evidence="1">
    <location>
        <begin position="98"/>
        <end position="128"/>
    </location>
</feature>
<accession>A0A135WJG6</accession>
<protein>
    <submittedName>
        <fullName evidence="2">Uncharacterized protein</fullName>
    </submittedName>
</protein>
<keyword evidence="1" id="KW-0812">Transmembrane</keyword>